<evidence type="ECO:0000259" key="1">
    <source>
        <dbReference type="Pfam" id="PF04248"/>
    </source>
</evidence>
<dbReference type="PANTHER" id="PTHR34310:SF5">
    <property type="entry name" value="DUF427 DOMAIN PROTEIN (AFU_ORTHOLOGUE AFUA_3G02220)"/>
    <property type="match status" value="1"/>
</dbReference>
<dbReference type="PATRIC" id="fig|1581420.6.peg.2340"/>
<evidence type="ECO:0000313" key="2">
    <source>
        <dbReference type="EMBL" id="KLE34755.1"/>
    </source>
</evidence>
<dbReference type="InterPro" id="IPR007361">
    <property type="entry name" value="DUF427"/>
</dbReference>
<dbReference type="Pfam" id="PF04248">
    <property type="entry name" value="NTP_transf_9"/>
    <property type="match status" value="1"/>
</dbReference>
<dbReference type="InterPro" id="IPR038694">
    <property type="entry name" value="DUF427_sf"/>
</dbReference>
<proteinExistence type="predicted"/>
<organism evidence="2 3">
    <name type="scientific">Aurantiacibacter luteus</name>
    <dbReference type="NCBI Taxonomy" id="1581420"/>
    <lineage>
        <taxon>Bacteria</taxon>
        <taxon>Pseudomonadati</taxon>
        <taxon>Pseudomonadota</taxon>
        <taxon>Alphaproteobacteria</taxon>
        <taxon>Sphingomonadales</taxon>
        <taxon>Erythrobacteraceae</taxon>
        <taxon>Aurantiacibacter</taxon>
    </lineage>
</organism>
<feature type="domain" description="DUF427" evidence="1">
    <location>
        <begin position="3"/>
        <end position="89"/>
    </location>
</feature>
<keyword evidence="3" id="KW-1185">Reference proteome</keyword>
<reference evidence="2 3" key="1">
    <citation type="submission" date="2015-04" db="EMBL/GenBank/DDBJ databases">
        <title>The draft genome sequence of Erythrobacter luteus KA37.</title>
        <authorList>
            <person name="Zhuang L."/>
            <person name="Liu Y."/>
            <person name="Shao Z."/>
        </authorList>
    </citation>
    <scope>NUCLEOTIDE SEQUENCE [LARGE SCALE GENOMIC DNA]</scope>
    <source>
        <strain evidence="2 3">KA37</strain>
    </source>
</reference>
<dbReference type="AlphaFoldDB" id="A0A0G9MVL6"/>
<gene>
    <name evidence="2" type="ORF">AAW00_11450</name>
</gene>
<dbReference type="PANTHER" id="PTHR34310">
    <property type="entry name" value="DUF427 DOMAIN PROTEIN (AFU_ORTHOLOGUE AFUA_3G02220)"/>
    <property type="match status" value="1"/>
</dbReference>
<evidence type="ECO:0000313" key="3">
    <source>
        <dbReference type="Proteomes" id="UP000053464"/>
    </source>
</evidence>
<dbReference type="STRING" id="1581420.AAW00_11450"/>
<comment type="caution">
    <text evidence="2">The sequence shown here is derived from an EMBL/GenBank/DDBJ whole genome shotgun (WGS) entry which is preliminary data.</text>
</comment>
<dbReference type="RefSeq" id="WP_047004403.1">
    <property type="nucleotide sequence ID" value="NZ_LBHB01000002.1"/>
</dbReference>
<name>A0A0G9MVL6_9SPHN</name>
<dbReference type="EMBL" id="LBHB01000002">
    <property type="protein sequence ID" value="KLE34755.1"/>
    <property type="molecule type" value="Genomic_DNA"/>
</dbReference>
<sequence length="96" mass="10891">MTVTARWNGKEIARSDDTVVVEGNHYFPRADVREDLLQPSDTTTHCPWKGDASYYSVVGGQEVNTDAAWFYPQPKEAAEQIRDRIAFWKGVEVVES</sequence>
<accession>A0A0G9MVL6</accession>
<protein>
    <recommendedName>
        <fullName evidence="1">DUF427 domain-containing protein</fullName>
    </recommendedName>
</protein>
<dbReference type="Gene3D" id="2.170.150.40">
    <property type="entry name" value="Domain of unknown function (DUF427)"/>
    <property type="match status" value="1"/>
</dbReference>
<dbReference type="Proteomes" id="UP000053464">
    <property type="component" value="Unassembled WGS sequence"/>
</dbReference>